<dbReference type="Pfam" id="PF00651">
    <property type="entry name" value="BTB"/>
    <property type="match status" value="1"/>
</dbReference>
<evidence type="ECO:0000313" key="5">
    <source>
        <dbReference type="Proteomes" id="UP000005204"/>
    </source>
</evidence>
<dbReference type="EnsemblMetazoa" id="XM_021346818.2">
    <property type="protein sequence ID" value="XP_021202493.1"/>
    <property type="gene ID" value="LOC101738108"/>
</dbReference>
<dbReference type="KEGG" id="bmor:101738108"/>
<dbReference type="PANTHER" id="PTHR45632:SF3">
    <property type="entry name" value="KELCH-LIKE PROTEIN 32"/>
    <property type="match status" value="1"/>
</dbReference>
<dbReference type="GO" id="GO:0003779">
    <property type="term" value="F:actin binding"/>
    <property type="evidence" value="ECO:0007669"/>
    <property type="project" value="UniProtKB-KW"/>
</dbReference>
<feature type="domain" description="BTB" evidence="3">
    <location>
        <begin position="42"/>
        <end position="109"/>
    </location>
</feature>
<sequence length="614" mass="70775">MEPITQNQLLGATTGLWVQLTSDNCSLRCRKHRNTNEMEDTQEVTLLIENQRFTANKNVLCEYSDYFRAMFSGNYIENERQEIKIDMVDAYSMNMILQYMRIGLIDLSEYSLTTIGELSIAANFLQITELIKQIEYCLDLHLSVSNWMETMIIAENSSYTKLEQLSAAFGLLNFKQMKKEYILNIHRLFWYLSHPYLDTDNELEVFRFGYEWIINSETGADAILIVLGCLDIQRLSHNDIKEIKILIKDFVDSLPLKVVDCILEITEHSELSIITLTERKDELCEKFTARVYIEVFKLVSASVNRKLIFTPTVPVWIVKDTKPELISHNMYTFSEDTGLEKWLEVAEKNLWGWNVVAWGANKLVLVCGEHGRGTSVFMKDVKVYDTFRKEWILHGVELPSRRHGGVAIMGDSLFIIGGVGGFRVVLDTAVIYDLKQRTHRKIAKLPDTIQNPAVCVHNNSIYVSGQKNIYQYEDLGQTDRWSTVILTDIRPNCMTSFNNYIYCTQNYFSHLYRFRPGIDTKLQLITYFTNPPAAICHLGSKLLFFTRPMCGQSDTLAVEEYKGKTDDEMPNVLWSVSNSKIKVNDVAGSCTLVINIPPTRTAISRYHKRYLSQY</sequence>
<keyword evidence="1" id="KW-0880">Kelch repeat</keyword>
<dbReference type="SMART" id="SM00225">
    <property type="entry name" value="BTB"/>
    <property type="match status" value="1"/>
</dbReference>
<dbReference type="InterPro" id="IPR011333">
    <property type="entry name" value="SKP1/BTB/POZ_sf"/>
</dbReference>
<dbReference type="SUPFAM" id="SSF54695">
    <property type="entry name" value="POZ domain"/>
    <property type="match status" value="1"/>
</dbReference>
<dbReference type="Gene3D" id="2.120.10.80">
    <property type="entry name" value="Kelch-type beta propeller"/>
    <property type="match status" value="1"/>
</dbReference>
<keyword evidence="2" id="KW-0677">Repeat</keyword>
<evidence type="ECO:0000259" key="3">
    <source>
        <dbReference type="PROSITE" id="PS50097"/>
    </source>
</evidence>
<dbReference type="InterPro" id="IPR006652">
    <property type="entry name" value="Kelch_1"/>
</dbReference>
<accession>A0A8R2HMS0</accession>
<dbReference type="Proteomes" id="UP000005204">
    <property type="component" value="Unassembled WGS sequence"/>
</dbReference>
<dbReference type="Pfam" id="PF01344">
    <property type="entry name" value="Kelch_1"/>
    <property type="match status" value="1"/>
</dbReference>
<dbReference type="InterPro" id="IPR015915">
    <property type="entry name" value="Kelch-typ_b-propeller"/>
</dbReference>
<keyword evidence="5" id="KW-1185">Reference proteome</keyword>
<name>A0A8R2HMS0_BOMMO</name>
<dbReference type="PANTHER" id="PTHR45632">
    <property type="entry name" value="LD33804P"/>
    <property type="match status" value="1"/>
</dbReference>
<evidence type="ECO:0000313" key="4">
    <source>
        <dbReference type="EnsemblMetazoa" id="XP_021202493.1"/>
    </source>
</evidence>
<protein>
    <recommendedName>
        <fullName evidence="3">BTB domain-containing protein</fullName>
    </recommendedName>
</protein>
<dbReference type="SUPFAM" id="SSF117281">
    <property type="entry name" value="Kelch motif"/>
    <property type="match status" value="1"/>
</dbReference>
<reference evidence="5" key="1">
    <citation type="journal article" date="2008" name="Insect Biochem. Mol. Biol.">
        <title>The genome of a lepidopteran model insect, the silkworm Bombyx mori.</title>
        <authorList>
            <consortium name="International Silkworm Genome Consortium"/>
        </authorList>
    </citation>
    <scope>NUCLEOTIDE SEQUENCE [LARGE SCALE GENOMIC DNA]</scope>
    <source>
        <strain evidence="5">p50T</strain>
    </source>
</reference>
<evidence type="ECO:0000256" key="1">
    <source>
        <dbReference type="ARBA" id="ARBA00022441"/>
    </source>
</evidence>
<dbReference type="SMART" id="SM00612">
    <property type="entry name" value="Kelch"/>
    <property type="match status" value="2"/>
</dbReference>
<evidence type="ECO:0000256" key="2">
    <source>
        <dbReference type="ARBA" id="ARBA00022737"/>
    </source>
</evidence>
<dbReference type="AlphaFoldDB" id="A0A8R2HMS0"/>
<dbReference type="CDD" id="cd18186">
    <property type="entry name" value="BTB_POZ_ZBTB_KLHL-like"/>
    <property type="match status" value="1"/>
</dbReference>
<dbReference type="RefSeq" id="XP_021202493.1">
    <property type="nucleotide sequence ID" value="XM_021346818.3"/>
</dbReference>
<reference evidence="4" key="2">
    <citation type="submission" date="2022-06" db="UniProtKB">
        <authorList>
            <consortium name="EnsemblMetazoa"/>
        </authorList>
    </citation>
    <scope>IDENTIFICATION</scope>
    <source>
        <strain evidence="4">p50T (Dazao)</strain>
    </source>
</reference>
<organism evidence="4 5">
    <name type="scientific">Bombyx mori</name>
    <name type="common">Silk moth</name>
    <dbReference type="NCBI Taxonomy" id="7091"/>
    <lineage>
        <taxon>Eukaryota</taxon>
        <taxon>Metazoa</taxon>
        <taxon>Ecdysozoa</taxon>
        <taxon>Arthropoda</taxon>
        <taxon>Hexapoda</taxon>
        <taxon>Insecta</taxon>
        <taxon>Pterygota</taxon>
        <taxon>Neoptera</taxon>
        <taxon>Endopterygota</taxon>
        <taxon>Lepidoptera</taxon>
        <taxon>Glossata</taxon>
        <taxon>Ditrysia</taxon>
        <taxon>Bombycoidea</taxon>
        <taxon>Bombycidae</taxon>
        <taxon>Bombycinae</taxon>
        <taxon>Bombyx</taxon>
    </lineage>
</organism>
<dbReference type="GeneID" id="101738108"/>
<dbReference type="PROSITE" id="PS50097">
    <property type="entry name" value="BTB"/>
    <property type="match status" value="1"/>
</dbReference>
<proteinExistence type="predicted"/>
<dbReference type="Gene3D" id="3.30.710.10">
    <property type="entry name" value="Potassium Channel Kv1.1, Chain A"/>
    <property type="match status" value="1"/>
</dbReference>
<dbReference type="InterPro" id="IPR000210">
    <property type="entry name" value="BTB/POZ_dom"/>
</dbReference>